<dbReference type="InterPro" id="IPR015946">
    <property type="entry name" value="KH_dom-like_a/b"/>
</dbReference>
<name>A0ABQ5T6E3_9CAUL</name>
<gene>
    <name evidence="1" type="ORF">GCM10017620_06730</name>
</gene>
<dbReference type="Pfam" id="PF02566">
    <property type="entry name" value="OsmC"/>
    <property type="match status" value="1"/>
</dbReference>
<dbReference type="EMBL" id="BSFD01000002">
    <property type="protein sequence ID" value="GLK47700.1"/>
    <property type="molecule type" value="Genomic_DNA"/>
</dbReference>
<keyword evidence="2" id="KW-1185">Reference proteome</keyword>
<sequence length="141" mass="14978">MTDAASRPSIATDAGLGGLQLTITAGPARFVVDEPVALGGLDLGPTPHELVQAALASCTAQTLRLYANRKGWTLGAMSVEVLLTRDLGATPSDQFTRTITLPTGLPEEQRIRLLEIADKCPIHRMLVGTVSIETIWCKATI</sequence>
<comment type="caution">
    <text evidence="1">The sequence shown here is derived from an EMBL/GenBank/DDBJ whole genome shotgun (WGS) entry which is preliminary data.</text>
</comment>
<accession>A0ABQ5T6E3</accession>
<dbReference type="InterPro" id="IPR003718">
    <property type="entry name" value="OsmC/Ohr_fam"/>
</dbReference>
<dbReference type="SUPFAM" id="SSF82784">
    <property type="entry name" value="OsmC-like"/>
    <property type="match status" value="1"/>
</dbReference>
<proteinExistence type="predicted"/>
<dbReference type="RefSeq" id="WP_055808285.1">
    <property type="nucleotide sequence ID" value="NZ_BSFD01000002.1"/>
</dbReference>
<reference evidence="1" key="1">
    <citation type="journal article" date="2014" name="Int. J. Syst. Evol. Microbiol.">
        <title>Complete genome of a new Firmicutes species belonging to the dominant human colonic microbiota ('Ruminococcus bicirculans') reveals two chromosomes and a selective capacity to utilize plant glucans.</title>
        <authorList>
            <consortium name="NISC Comparative Sequencing Program"/>
            <person name="Wegmann U."/>
            <person name="Louis P."/>
            <person name="Goesmann A."/>
            <person name="Henrissat B."/>
            <person name="Duncan S.H."/>
            <person name="Flint H.J."/>
        </authorList>
    </citation>
    <scope>NUCLEOTIDE SEQUENCE</scope>
    <source>
        <strain evidence="1">VKM B-1499</strain>
    </source>
</reference>
<reference evidence="1" key="2">
    <citation type="submission" date="2023-01" db="EMBL/GenBank/DDBJ databases">
        <authorList>
            <person name="Sun Q."/>
            <person name="Evtushenko L."/>
        </authorList>
    </citation>
    <scope>NUCLEOTIDE SEQUENCE</scope>
    <source>
        <strain evidence="1">VKM B-1499</strain>
    </source>
</reference>
<dbReference type="InterPro" id="IPR036102">
    <property type="entry name" value="OsmC/Ohrsf"/>
</dbReference>
<evidence type="ECO:0000313" key="2">
    <source>
        <dbReference type="Proteomes" id="UP001143509"/>
    </source>
</evidence>
<dbReference type="PANTHER" id="PTHR39624">
    <property type="entry name" value="PROTEIN INVOLVED IN RIMO-MEDIATED BETA-METHYLTHIOLATION OF RIBOSOMAL PROTEIN S12 YCAO"/>
    <property type="match status" value="1"/>
</dbReference>
<evidence type="ECO:0000313" key="1">
    <source>
        <dbReference type="EMBL" id="GLK47700.1"/>
    </source>
</evidence>
<evidence type="ECO:0008006" key="3">
    <source>
        <dbReference type="Google" id="ProtNLM"/>
    </source>
</evidence>
<protein>
    <recommendedName>
        <fullName evidence="3">OsmC family peroxiredoxin</fullName>
    </recommendedName>
</protein>
<organism evidence="1 2">
    <name type="scientific">Brevundimonas intermedia</name>
    <dbReference type="NCBI Taxonomy" id="74315"/>
    <lineage>
        <taxon>Bacteria</taxon>
        <taxon>Pseudomonadati</taxon>
        <taxon>Pseudomonadota</taxon>
        <taxon>Alphaproteobacteria</taxon>
        <taxon>Caulobacterales</taxon>
        <taxon>Caulobacteraceae</taxon>
        <taxon>Brevundimonas</taxon>
    </lineage>
</organism>
<dbReference type="PANTHER" id="PTHR39624:SF2">
    <property type="entry name" value="OSMC-LIKE PROTEIN"/>
    <property type="match status" value="1"/>
</dbReference>
<dbReference type="Proteomes" id="UP001143509">
    <property type="component" value="Unassembled WGS sequence"/>
</dbReference>
<dbReference type="Gene3D" id="3.30.300.20">
    <property type="match status" value="1"/>
</dbReference>